<feature type="chain" id="PRO_5043042279" evidence="2">
    <location>
        <begin position="23"/>
        <end position="108"/>
    </location>
</feature>
<dbReference type="EMBL" id="BTRK01000006">
    <property type="protein sequence ID" value="GMR62303.1"/>
    <property type="molecule type" value="Genomic_DNA"/>
</dbReference>
<evidence type="ECO:0000313" key="3">
    <source>
        <dbReference type="EMBL" id="GMR62303.1"/>
    </source>
</evidence>
<organism evidence="3 4">
    <name type="scientific">Pristionchus mayeri</name>
    <dbReference type="NCBI Taxonomy" id="1317129"/>
    <lineage>
        <taxon>Eukaryota</taxon>
        <taxon>Metazoa</taxon>
        <taxon>Ecdysozoa</taxon>
        <taxon>Nematoda</taxon>
        <taxon>Chromadorea</taxon>
        <taxon>Rhabditida</taxon>
        <taxon>Rhabditina</taxon>
        <taxon>Diplogasteromorpha</taxon>
        <taxon>Diplogasteroidea</taxon>
        <taxon>Neodiplogasteridae</taxon>
        <taxon>Pristionchus</taxon>
    </lineage>
</organism>
<accession>A0AAN5DFK5</accession>
<feature type="compositionally biased region" description="Basic and acidic residues" evidence="1">
    <location>
        <begin position="91"/>
        <end position="100"/>
    </location>
</feature>
<proteinExistence type="predicted"/>
<sequence>MARLLSASLLLALLASAALVSAYSLDDEDYYGAYAKRARSGAIDGRNFPMSFGKRSAPSALNGGLDRMGFRINFGKRSAAPLEDDDDQEFEQQKRMDKSAFRVGFGRR</sequence>
<dbReference type="Proteomes" id="UP001328107">
    <property type="component" value="Unassembled WGS sequence"/>
</dbReference>
<evidence type="ECO:0000313" key="4">
    <source>
        <dbReference type="Proteomes" id="UP001328107"/>
    </source>
</evidence>
<keyword evidence="2" id="KW-0732">Signal</keyword>
<protein>
    <submittedName>
        <fullName evidence="3">Uncharacterized protein</fullName>
    </submittedName>
</protein>
<gene>
    <name evidence="3" type="ORF">PMAYCL1PPCAC_32498</name>
</gene>
<comment type="caution">
    <text evidence="3">The sequence shown here is derived from an EMBL/GenBank/DDBJ whole genome shotgun (WGS) entry which is preliminary data.</text>
</comment>
<evidence type="ECO:0000256" key="1">
    <source>
        <dbReference type="SAM" id="MobiDB-lite"/>
    </source>
</evidence>
<feature type="region of interest" description="Disordered" evidence="1">
    <location>
        <begin position="79"/>
        <end position="108"/>
    </location>
</feature>
<feature type="signal peptide" evidence="2">
    <location>
        <begin position="1"/>
        <end position="22"/>
    </location>
</feature>
<evidence type="ECO:0000256" key="2">
    <source>
        <dbReference type="SAM" id="SignalP"/>
    </source>
</evidence>
<name>A0AAN5DFK5_9BILA</name>
<reference evidence="4" key="1">
    <citation type="submission" date="2022-10" db="EMBL/GenBank/DDBJ databases">
        <title>Genome assembly of Pristionchus species.</title>
        <authorList>
            <person name="Yoshida K."/>
            <person name="Sommer R.J."/>
        </authorList>
    </citation>
    <scope>NUCLEOTIDE SEQUENCE [LARGE SCALE GENOMIC DNA]</scope>
    <source>
        <strain evidence="4">RS5460</strain>
    </source>
</reference>
<keyword evidence="4" id="KW-1185">Reference proteome</keyword>
<dbReference type="AlphaFoldDB" id="A0AAN5DFK5"/>